<comment type="caution">
    <text evidence="3">The sequence shown here is derived from an EMBL/GenBank/DDBJ whole genome shotgun (WGS) entry which is preliminary data.</text>
</comment>
<gene>
    <name evidence="3" type="ORF">ACFPZJ_17140</name>
</gene>
<keyword evidence="2" id="KW-0812">Transmembrane</keyword>
<feature type="region of interest" description="Disordered" evidence="1">
    <location>
        <begin position="74"/>
        <end position="110"/>
    </location>
</feature>
<feature type="transmembrane region" description="Helical" evidence="2">
    <location>
        <begin position="116"/>
        <end position="139"/>
    </location>
</feature>
<feature type="compositionally biased region" description="Gly residues" evidence="1">
    <location>
        <begin position="283"/>
        <end position="303"/>
    </location>
</feature>
<dbReference type="EMBL" id="JBHSNY010000005">
    <property type="protein sequence ID" value="MFC5635486.1"/>
    <property type="molecule type" value="Genomic_DNA"/>
</dbReference>
<feature type="region of interest" description="Disordered" evidence="1">
    <location>
        <begin position="136"/>
        <end position="350"/>
    </location>
</feature>
<feature type="compositionally biased region" description="Basic and acidic residues" evidence="1">
    <location>
        <begin position="231"/>
        <end position="248"/>
    </location>
</feature>
<evidence type="ECO:0000313" key="4">
    <source>
        <dbReference type="Proteomes" id="UP001596154"/>
    </source>
</evidence>
<keyword evidence="2" id="KW-0472">Membrane</keyword>
<evidence type="ECO:0000256" key="1">
    <source>
        <dbReference type="SAM" id="MobiDB-lite"/>
    </source>
</evidence>
<sequence length="350" mass="34362">MADEQYRWLDRETAERLLSGESLEAVDPAAREQAERLAKTLGALSPPPTPSPLTSEELPGEAAALAAFRKARAERGDVEATAGRRSGGRAFEPGLVRIGGSSGAAPRSRWGRPARLGLAAALAVGMVGGVAVAAGTGVLPAPFGGEEPEPAASVSVAVTPSEPPLVSPSPHDSAQGEPRPGGSPDGPSSGIAGGSGRDEPSGGATTKPGNGGGDHGSSSGDRAKGLASACRDLRDGKDLDAGRKRALDRAAGGPSRIGTYCEGVLAAADGGSADGEAPSTSGGDNGAGTGGGRGNQGEQGGKAGDGEGHSGRGRGHRDGALAPATQPEPALPKNATTLTETSPSPTYSAL</sequence>
<accession>A0ABW0USG4</accession>
<feature type="compositionally biased region" description="Low complexity" evidence="1">
    <location>
        <begin position="266"/>
        <end position="282"/>
    </location>
</feature>
<evidence type="ECO:0000313" key="3">
    <source>
        <dbReference type="EMBL" id="MFC5635486.1"/>
    </source>
</evidence>
<evidence type="ECO:0000256" key="2">
    <source>
        <dbReference type="SAM" id="Phobius"/>
    </source>
</evidence>
<dbReference type="RefSeq" id="WP_381022001.1">
    <property type="nucleotide sequence ID" value="NZ_JBHSNY010000005.1"/>
</dbReference>
<organism evidence="3 4">
    <name type="scientific">Streptomyces bullii</name>
    <dbReference type="NCBI Taxonomy" id="349910"/>
    <lineage>
        <taxon>Bacteria</taxon>
        <taxon>Bacillati</taxon>
        <taxon>Actinomycetota</taxon>
        <taxon>Actinomycetes</taxon>
        <taxon>Kitasatosporales</taxon>
        <taxon>Streptomycetaceae</taxon>
        <taxon>Streptomyces</taxon>
    </lineage>
</organism>
<name>A0ABW0USG4_9ACTN</name>
<feature type="compositionally biased region" description="Low complexity" evidence="1">
    <location>
        <begin position="176"/>
        <end position="190"/>
    </location>
</feature>
<feature type="compositionally biased region" description="Low complexity" evidence="1">
    <location>
        <begin position="136"/>
        <end position="145"/>
    </location>
</feature>
<reference evidence="4" key="1">
    <citation type="journal article" date="2019" name="Int. J. Syst. Evol. Microbiol.">
        <title>The Global Catalogue of Microorganisms (GCM) 10K type strain sequencing project: providing services to taxonomists for standard genome sequencing and annotation.</title>
        <authorList>
            <consortium name="The Broad Institute Genomics Platform"/>
            <consortium name="The Broad Institute Genome Sequencing Center for Infectious Disease"/>
            <person name="Wu L."/>
            <person name="Ma J."/>
        </authorList>
    </citation>
    <scope>NUCLEOTIDE SEQUENCE [LARGE SCALE GENOMIC DNA]</scope>
    <source>
        <strain evidence="4">CGMCC 4.7248</strain>
    </source>
</reference>
<keyword evidence="4" id="KW-1185">Reference proteome</keyword>
<keyword evidence="2" id="KW-1133">Transmembrane helix</keyword>
<protein>
    <recommendedName>
        <fullName evidence="5">Extensin</fullName>
    </recommendedName>
</protein>
<feature type="compositionally biased region" description="Polar residues" evidence="1">
    <location>
        <begin position="334"/>
        <end position="350"/>
    </location>
</feature>
<dbReference type="Proteomes" id="UP001596154">
    <property type="component" value="Unassembled WGS sequence"/>
</dbReference>
<evidence type="ECO:0008006" key="5">
    <source>
        <dbReference type="Google" id="ProtNLM"/>
    </source>
</evidence>
<proteinExistence type="predicted"/>